<proteinExistence type="predicted"/>
<protein>
    <submittedName>
        <fullName evidence="1">Uncharacterized protein</fullName>
    </submittedName>
</protein>
<accession>A0A3M7PM36</accession>
<organism evidence="1 2">
    <name type="scientific">Brachionus plicatilis</name>
    <name type="common">Marine rotifer</name>
    <name type="synonym">Brachionus muelleri</name>
    <dbReference type="NCBI Taxonomy" id="10195"/>
    <lineage>
        <taxon>Eukaryota</taxon>
        <taxon>Metazoa</taxon>
        <taxon>Spiralia</taxon>
        <taxon>Gnathifera</taxon>
        <taxon>Rotifera</taxon>
        <taxon>Eurotatoria</taxon>
        <taxon>Monogononta</taxon>
        <taxon>Pseudotrocha</taxon>
        <taxon>Ploima</taxon>
        <taxon>Brachionidae</taxon>
        <taxon>Brachionus</taxon>
    </lineage>
</organism>
<dbReference type="AlphaFoldDB" id="A0A3M7PM36"/>
<evidence type="ECO:0000313" key="1">
    <source>
        <dbReference type="EMBL" id="RNA00163.1"/>
    </source>
</evidence>
<reference evidence="1 2" key="1">
    <citation type="journal article" date="2018" name="Sci. Rep.">
        <title>Genomic signatures of local adaptation to the degree of environmental predictability in rotifers.</title>
        <authorList>
            <person name="Franch-Gras L."/>
            <person name="Hahn C."/>
            <person name="Garcia-Roger E.M."/>
            <person name="Carmona M.J."/>
            <person name="Serra M."/>
            <person name="Gomez A."/>
        </authorList>
    </citation>
    <scope>NUCLEOTIDE SEQUENCE [LARGE SCALE GENOMIC DNA]</scope>
    <source>
        <strain evidence="1">HYR1</strain>
    </source>
</reference>
<evidence type="ECO:0000313" key="2">
    <source>
        <dbReference type="Proteomes" id="UP000276133"/>
    </source>
</evidence>
<keyword evidence="2" id="KW-1185">Reference proteome</keyword>
<gene>
    <name evidence="1" type="ORF">BpHYR1_008594</name>
</gene>
<dbReference type="Proteomes" id="UP000276133">
    <property type="component" value="Unassembled WGS sequence"/>
</dbReference>
<dbReference type="EMBL" id="REGN01009882">
    <property type="protein sequence ID" value="RNA00163.1"/>
    <property type="molecule type" value="Genomic_DNA"/>
</dbReference>
<sequence length="116" mass="13736">MVTDSTSGIYKIKKGNKNRDKKMEIGQTARKKSQNLPKIYQNLQKFGHFLAKNIKFPYISIRSRKVDLKKFKYICYKCYINLNKMLESSVLIDYLNKLSLLEQENQETSIDNKIMF</sequence>
<comment type="caution">
    <text evidence="1">The sequence shown here is derived from an EMBL/GenBank/DDBJ whole genome shotgun (WGS) entry which is preliminary data.</text>
</comment>
<name>A0A3M7PM36_BRAPC</name>